<keyword evidence="2" id="KW-1185">Reference proteome</keyword>
<dbReference type="EMBL" id="ML975308">
    <property type="protein sequence ID" value="KAF1834014.1"/>
    <property type="molecule type" value="Genomic_DNA"/>
</dbReference>
<gene>
    <name evidence="1" type="ORF">BDW02DRAFT_647904</name>
</gene>
<evidence type="ECO:0000313" key="2">
    <source>
        <dbReference type="Proteomes" id="UP000800040"/>
    </source>
</evidence>
<dbReference type="SUPFAM" id="SSF52266">
    <property type="entry name" value="SGNH hydrolase"/>
    <property type="match status" value="1"/>
</dbReference>
<sequence length="196" mass="22020">MRNDFNEIINGINGAIKRAVDRFGDPKIQYLDINPAFNDHRFCEPGHTFADQLNGSKKVWLWNSPARQFVAIRNGSDTKVYEAGFDPSDTTHPPPPPTDEFSYLLDYPEGEPQLVNDRWLTVYRDPKDAYHSMELRGVPEDYSDASSGSNGYIARTLHPTQDGHKAMGDIISQHLTLIYRCPSGCTCFASGFISCT</sequence>
<reference evidence="1" key="1">
    <citation type="submission" date="2020-01" db="EMBL/GenBank/DDBJ databases">
        <authorList>
            <consortium name="DOE Joint Genome Institute"/>
            <person name="Haridas S."/>
            <person name="Albert R."/>
            <person name="Binder M."/>
            <person name="Bloem J."/>
            <person name="Labutti K."/>
            <person name="Salamov A."/>
            <person name="Andreopoulos B."/>
            <person name="Baker S.E."/>
            <person name="Barry K."/>
            <person name="Bills G."/>
            <person name="Bluhm B.H."/>
            <person name="Cannon C."/>
            <person name="Castanera R."/>
            <person name="Culley D.E."/>
            <person name="Daum C."/>
            <person name="Ezra D."/>
            <person name="Gonzalez J.B."/>
            <person name="Henrissat B."/>
            <person name="Kuo A."/>
            <person name="Liang C."/>
            <person name="Lipzen A."/>
            <person name="Lutzoni F."/>
            <person name="Magnuson J."/>
            <person name="Mondo S."/>
            <person name="Nolan M."/>
            <person name="Ohm R."/>
            <person name="Pangilinan J."/>
            <person name="Park H.-J."/>
            <person name="Ramirez L."/>
            <person name="Alfaro M."/>
            <person name="Sun H."/>
            <person name="Tritt A."/>
            <person name="Yoshinaga Y."/>
            <person name="Zwiers L.-H."/>
            <person name="Turgeon B.G."/>
            <person name="Goodwin S.B."/>
            <person name="Spatafora J.W."/>
            <person name="Crous P.W."/>
            <person name="Grigoriev I.V."/>
        </authorList>
    </citation>
    <scope>NUCLEOTIDE SEQUENCE</scope>
    <source>
        <strain evidence="1">P77</strain>
    </source>
</reference>
<dbReference type="AlphaFoldDB" id="A0A6A5KHS0"/>
<protein>
    <submittedName>
        <fullName evidence="1">Uncharacterized protein</fullName>
    </submittedName>
</protein>
<accession>A0A6A5KHS0</accession>
<dbReference type="Gene3D" id="3.40.50.1110">
    <property type="entry name" value="SGNH hydrolase"/>
    <property type="match status" value="1"/>
</dbReference>
<dbReference type="Proteomes" id="UP000800040">
    <property type="component" value="Unassembled WGS sequence"/>
</dbReference>
<evidence type="ECO:0000313" key="1">
    <source>
        <dbReference type="EMBL" id="KAF1834014.1"/>
    </source>
</evidence>
<organism evidence="1 2">
    <name type="scientific">Decorospora gaudefroyi</name>
    <dbReference type="NCBI Taxonomy" id="184978"/>
    <lineage>
        <taxon>Eukaryota</taxon>
        <taxon>Fungi</taxon>
        <taxon>Dikarya</taxon>
        <taxon>Ascomycota</taxon>
        <taxon>Pezizomycotina</taxon>
        <taxon>Dothideomycetes</taxon>
        <taxon>Pleosporomycetidae</taxon>
        <taxon>Pleosporales</taxon>
        <taxon>Pleosporineae</taxon>
        <taxon>Pleosporaceae</taxon>
        <taxon>Decorospora</taxon>
    </lineage>
</organism>
<proteinExistence type="predicted"/>
<dbReference type="OrthoDB" id="21678at2759"/>
<name>A0A6A5KHS0_9PLEO</name>
<dbReference type="InterPro" id="IPR036514">
    <property type="entry name" value="SGNH_hydro_sf"/>
</dbReference>